<dbReference type="PANTHER" id="PTHR43884:SF20">
    <property type="entry name" value="ACYL-COA DEHYDROGENASE FADE28"/>
    <property type="match status" value="1"/>
</dbReference>
<comment type="similarity">
    <text evidence="2">Belongs to the acyl-CoA dehydrogenase family.</text>
</comment>
<gene>
    <name evidence="8" type="ORF">FHX46_003334</name>
</gene>
<dbReference type="RefSeq" id="WP_167115601.1">
    <property type="nucleotide sequence ID" value="NZ_JAANOU010000001.1"/>
</dbReference>
<accession>A0ABX0SYT4</accession>
<keyword evidence="5" id="KW-0560">Oxidoreductase</keyword>
<dbReference type="InterPro" id="IPR009075">
    <property type="entry name" value="AcylCo_DH/oxidase_C"/>
</dbReference>
<comment type="cofactor">
    <cofactor evidence="1">
        <name>FAD</name>
        <dbReference type="ChEBI" id="CHEBI:57692"/>
    </cofactor>
</comment>
<comment type="caution">
    <text evidence="8">The sequence shown here is derived from an EMBL/GenBank/DDBJ whole genome shotgun (WGS) entry which is preliminary data.</text>
</comment>
<evidence type="ECO:0000256" key="5">
    <source>
        <dbReference type="ARBA" id="ARBA00023002"/>
    </source>
</evidence>
<dbReference type="Gene3D" id="1.20.140.10">
    <property type="entry name" value="Butyryl-CoA Dehydrogenase, subunit A, domain 3"/>
    <property type="match status" value="1"/>
</dbReference>
<dbReference type="Proteomes" id="UP000754495">
    <property type="component" value="Unassembled WGS sequence"/>
</dbReference>
<evidence type="ECO:0000256" key="3">
    <source>
        <dbReference type="ARBA" id="ARBA00022630"/>
    </source>
</evidence>
<protein>
    <recommendedName>
        <fullName evidence="10">Acyl-CoA dehydrogenase</fullName>
    </recommendedName>
</protein>
<dbReference type="Pfam" id="PF00441">
    <property type="entry name" value="Acyl-CoA_dh_1"/>
    <property type="match status" value="1"/>
</dbReference>
<feature type="domain" description="Acyl-CoA dehydrogenase/oxidase C-terminal" evidence="6">
    <location>
        <begin position="180"/>
        <end position="319"/>
    </location>
</feature>
<organism evidence="8 9">
    <name type="scientific">Amycolatopsis viridis</name>
    <dbReference type="NCBI Taxonomy" id="185678"/>
    <lineage>
        <taxon>Bacteria</taxon>
        <taxon>Bacillati</taxon>
        <taxon>Actinomycetota</taxon>
        <taxon>Actinomycetes</taxon>
        <taxon>Pseudonocardiales</taxon>
        <taxon>Pseudonocardiaceae</taxon>
        <taxon>Amycolatopsis</taxon>
    </lineage>
</organism>
<evidence type="ECO:0000256" key="2">
    <source>
        <dbReference type="ARBA" id="ARBA00009347"/>
    </source>
</evidence>
<dbReference type="PANTHER" id="PTHR43884">
    <property type="entry name" value="ACYL-COA DEHYDROGENASE"/>
    <property type="match status" value="1"/>
</dbReference>
<dbReference type="InterPro" id="IPR009100">
    <property type="entry name" value="AcylCoA_DH/oxidase_NM_dom_sf"/>
</dbReference>
<proteinExistence type="inferred from homology"/>
<keyword evidence="4" id="KW-0274">FAD</keyword>
<evidence type="ECO:0000313" key="8">
    <source>
        <dbReference type="EMBL" id="NIH80804.1"/>
    </source>
</evidence>
<evidence type="ECO:0000256" key="4">
    <source>
        <dbReference type="ARBA" id="ARBA00022827"/>
    </source>
</evidence>
<dbReference type="SUPFAM" id="SSF47203">
    <property type="entry name" value="Acyl-CoA dehydrogenase C-terminal domain-like"/>
    <property type="match status" value="1"/>
</dbReference>
<dbReference type="Pfam" id="PF02771">
    <property type="entry name" value="Acyl-CoA_dh_N"/>
    <property type="match status" value="1"/>
</dbReference>
<feature type="domain" description="Acyl-CoA dehydrogenase/oxidase N-terminal" evidence="7">
    <location>
        <begin position="6"/>
        <end position="100"/>
    </location>
</feature>
<evidence type="ECO:0000256" key="1">
    <source>
        <dbReference type="ARBA" id="ARBA00001974"/>
    </source>
</evidence>
<evidence type="ECO:0008006" key="10">
    <source>
        <dbReference type="Google" id="ProtNLM"/>
    </source>
</evidence>
<evidence type="ECO:0000313" key="9">
    <source>
        <dbReference type="Proteomes" id="UP000754495"/>
    </source>
</evidence>
<dbReference type="EMBL" id="JAANOU010000001">
    <property type="protein sequence ID" value="NIH80804.1"/>
    <property type="molecule type" value="Genomic_DNA"/>
</dbReference>
<dbReference type="InterPro" id="IPR013786">
    <property type="entry name" value="AcylCoA_DH/ox_N"/>
</dbReference>
<dbReference type="Gene3D" id="1.10.540.10">
    <property type="entry name" value="Acyl-CoA dehydrogenase/oxidase, N-terminal domain"/>
    <property type="match status" value="1"/>
</dbReference>
<dbReference type="InterPro" id="IPR037069">
    <property type="entry name" value="AcylCoA_DH/ox_N_sf"/>
</dbReference>
<reference evidence="8 9" key="1">
    <citation type="submission" date="2020-03" db="EMBL/GenBank/DDBJ databases">
        <title>Sequencing the genomes of 1000 actinobacteria strains.</title>
        <authorList>
            <person name="Klenk H.-P."/>
        </authorList>
    </citation>
    <scope>NUCLEOTIDE SEQUENCE [LARGE SCALE GENOMIC DNA]</scope>
    <source>
        <strain evidence="8 9">DSM 45668</strain>
    </source>
</reference>
<dbReference type="SUPFAM" id="SSF56645">
    <property type="entry name" value="Acyl-CoA dehydrogenase NM domain-like"/>
    <property type="match status" value="1"/>
</dbReference>
<sequence length="323" mass="33369">MKFALNDEQRDFAKSLDDLLGAADVPAAARAWGEGDHAAGRKLWTRLADLGVHGLCVPEDAGGLGATPADVVVAFEQLGRHLVPGPHVESIVVAPVVLAAADPGALERLASGELVVTLAAPPHTPYALDADIADLVFLLDGSTLCTGTAGALRRSVDTARRLFPVSAGERLAALPADTVAAAFDAAALACSAQLLGAGERLLAEAVEYAKARRQFGRAIGEFQALKHALADVRVGLDFARPLLYGAALSLGSADSARDTSAAKVAAADAAYRAARTALQVHGAIGYTLEHDLGLWITKVRALVSAWGTTSVHRKRVLAALSTA</sequence>
<evidence type="ECO:0000259" key="7">
    <source>
        <dbReference type="Pfam" id="PF02771"/>
    </source>
</evidence>
<evidence type="ECO:0000259" key="6">
    <source>
        <dbReference type="Pfam" id="PF00441"/>
    </source>
</evidence>
<keyword evidence="3" id="KW-0285">Flavoprotein</keyword>
<name>A0ABX0SYT4_9PSEU</name>
<keyword evidence="9" id="KW-1185">Reference proteome</keyword>
<dbReference type="InterPro" id="IPR036250">
    <property type="entry name" value="AcylCo_DH-like_C"/>
</dbReference>